<evidence type="ECO:0000313" key="15">
    <source>
        <dbReference type="Proteomes" id="UP000061018"/>
    </source>
</evidence>
<evidence type="ECO:0000256" key="3">
    <source>
        <dbReference type="ARBA" id="ARBA00022553"/>
    </source>
</evidence>
<dbReference type="CDD" id="cd00833">
    <property type="entry name" value="PKS"/>
    <property type="match status" value="2"/>
</dbReference>
<dbReference type="InterPro" id="IPR014043">
    <property type="entry name" value="Acyl_transferase_dom"/>
</dbReference>
<dbReference type="Pfam" id="PF16197">
    <property type="entry name" value="KAsynt_C_assoc"/>
    <property type="match status" value="2"/>
</dbReference>
<dbReference type="SMART" id="SM00829">
    <property type="entry name" value="PKS_ER"/>
    <property type="match status" value="1"/>
</dbReference>
<feature type="active site" description="Proton acceptor; for dehydratase activity" evidence="8">
    <location>
        <position position="951"/>
    </location>
</feature>
<dbReference type="Pfam" id="PF08240">
    <property type="entry name" value="ADH_N"/>
    <property type="match status" value="1"/>
</dbReference>
<dbReference type="InterPro" id="IPR032821">
    <property type="entry name" value="PKS_assoc"/>
</dbReference>
<dbReference type="CDD" id="cd08952">
    <property type="entry name" value="KR_1_SDR_x"/>
    <property type="match status" value="1"/>
</dbReference>
<feature type="region of interest" description="Disordered" evidence="9">
    <location>
        <begin position="3206"/>
        <end position="3226"/>
    </location>
</feature>
<dbReference type="PANTHER" id="PTHR43775:SF51">
    <property type="entry name" value="INACTIVE PHENOLPHTHIOCEROL SYNTHESIS POLYKETIDE SYNTHASE TYPE I PKS1-RELATED"/>
    <property type="match status" value="1"/>
</dbReference>
<dbReference type="FunFam" id="1.10.1200.10:FF:000007">
    <property type="entry name" value="Probable polyketide synthase pks17"/>
    <property type="match status" value="2"/>
</dbReference>
<keyword evidence="6" id="KW-0511">Multifunctional enzyme</keyword>
<feature type="region of interest" description="Disordered" evidence="9">
    <location>
        <begin position="3625"/>
        <end position="3644"/>
    </location>
</feature>
<dbReference type="InterPro" id="IPR050091">
    <property type="entry name" value="PKS_NRPS_Biosynth_Enz"/>
</dbReference>
<dbReference type="EMBL" id="CP012382">
    <property type="protein sequence ID" value="AKZ60170.1"/>
    <property type="molecule type" value="Genomic_DNA"/>
</dbReference>
<reference evidence="13" key="4">
    <citation type="submission" date="2015-07" db="EMBL/GenBank/DDBJ databases">
        <title>Complete genome sequence of Streptomyces ambofaciens ATCC 23877, the spiramycin producer.</title>
        <authorList>
            <person name="Thibessard A."/>
            <person name="Haas D."/>
            <person name="Gerbaud C."/>
            <person name="Aigle B."/>
            <person name="Lautru S."/>
            <person name="Pernodet J.-L."/>
            <person name="Leblond P."/>
        </authorList>
    </citation>
    <scope>NUCLEOTIDE SEQUENCE [LARGE SCALE GENOMIC DNA]</scope>
    <source>
        <strain evidence="13">ATCC 23877</strain>
    </source>
</reference>
<keyword evidence="4" id="KW-0808">Transferase</keyword>
<feature type="region of interest" description="C-terminal hotdog fold" evidence="8">
    <location>
        <begin position="1055"/>
        <end position="1235"/>
    </location>
</feature>
<evidence type="ECO:0000259" key="10">
    <source>
        <dbReference type="PROSITE" id="PS50075"/>
    </source>
</evidence>
<dbReference type="InterPro" id="IPR016035">
    <property type="entry name" value="Acyl_Trfase/lysoPLipase"/>
</dbReference>
<feature type="domain" description="Ketosynthase family 3 (KS3)" evidence="11">
    <location>
        <begin position="2075"/>
        <end position="2492"/>
    </location>
</feature>
<dbReference type="InterPro" id="IPR020841">
    <property type="entry name" value="PKS_Beta-ketoAc_synthase_dom"/>
</dbReference>
<name>A0ACH2_STRA7</name>
<evidence type="ECO:0000259" key="12">
    <source>
        <dbReference type="PROSITE" id="PS52019"/>
    </source>
</evidence>
<dbReference type="InterPro" id="IPR002364">
    <property type="entry name" value="Quin_OxRdtase/zeta-crystal_CS"/>
</dbReference>
<dbReference type="InterPro" id="IPR049551">
    <property type="entry name" value="PKS_DH_C"/>
</dbReference>
<dbReference type="InterPro" id="IPR014030">
    <property type="entry name" value="Ketoacyl_synth_N"/>
</dbReference>
<dbReference type="GO" id="GO:0033068">
    <property type="term" value="P:macrolide biosynthetic process"/>
    <property type="evidence" value="ECO:0007669"/>
    <property type="project" value="UniProtKB-ARBA"/>
</dbReference>
<feature type="active site" description="Proton donor; for dehydratase activity" evidence="8">
    <location>
        <position position="1116"/>
    </location>
</feature>
<dbReference type="EMBL" id="AM238664">
    <property type="protein sequence ID" value="CAJ88176.1"/>
    <property type="molecule type" value="Genomic_DNA"/>
</dbReference>
<dbReference type="Pfam" id="PF00109">
    <property type="entry name" value="ketoacyl-synt"/>
    <property type="match status" value="2"/>
</dbReference>
<dbReference type="FunFam" id="3.40.366.10:FF:000002">
    <property type="entry name" value="Probable polyketide synthase 2"/>
    <property type="match status" value="1"/>
</dbReference>
<evidence type="ECO:0000259" key="11">
    <source>
        <dbReference type="PROSITE" id="PS52004"/>
    </source>
</evidence>
<dbReference type="InterPro" id="IPR049900">
    <property type="entry name" value="PKS_mFAS_DH"/>
</dbReference>
<dbReference type="KEGG" id="samb:SAM23877_7127"/>
<dbReference type="InterPro" id="IPR016039">
    <property type="entry name" value="Thiolase-like"/>
</dbReference>
<dbReference type="CDD" id="cd05195">
    <property type="entry name" value="enoyl_red"/>
    <property type="match status" value="1"/>
</dbReference>
<dbReference type="Pfam" id="PF22953">
    <property type="entry name" value="SpnB_Rossmann"/>
    <property type="match status" value="1"/>
</dbReference>
<dbReference type="Gene3D" id="6.10.140.1830">
    <property type="match status" value="1"/>
</dbReference>
<dbReference type="InterPro" id="IPR013154">
    <property type="entry name" value="ADH-like_N"/>
</dbReference>
<reference evidence="15" key="3">
    <citation type="journal article" date="2015" name="J. Biotechnol.">
        <title>Complete genome sequence of Streptomyces ambofaciens ATCC 23877, the spiramycin producer.</title>
        <authorList>
            <person name="Thibessard A."/>
            <person name="Haas D."/>
            <person name="Gerbaud C."/>
            <person name="Aigle B."/>
            <person name="Lautru S."/>
            <person name="Pernodet J.L."/>
            <person name="Leblond P."/>
        </authorList>
    </citation>
    <scope>NUCLEOTIDE SEQUENCE [LARGE SCALE GENOMIC DNA]</scope>
    <source>
        <strain evidence="15">ATCC 23877 / 3486 / DSM 40053 / JCM 4204 / NBRC 12836 / NRRL B-2516</strain>
    </source>
</reference>
<accession>A0ACH2</accession>
<dbReference type="SUPFAM" id="SSF52151">
    <property type="entry name" value="FabD/lysophospholipase-like"/>
    <property type="match status" value="2"/>
</dbReference>
<dbReference type="InterPro" id="IPR020806">
    <property type="entry name" value="PKS_PP-bd"/>
</dbReference>
<dbReference type="GO" id="GO:0004312">
    <property type="term" value="F:fatty acid synthase activity"/>
    <property type="evidence" value="ECO:0007669"/>
    <property type="project" value="TreeGrafter"/>
</dbReference>
<evidence type="ECO:0000313" key="14">
    <source>
        <dbReference type="EMBL" id="CAJ88176.1"/>
    </source>
</evidence>
<dbReference type="SUPFAM" id="SSF55048">
    <property type="entry name" value="Probable ACP-binding domain of malonyl-CoA ACP transacylase"/>
    <property type="match status" value="2"/>
</dbReference>
<dbReference type="Gene3D" id="3.40.47.10">
    <property type="match status" value="2"/>
</dbReference>
<dbReference type="PROSITE" id="PS52019">
    <property type="entry name" value="PKS_MFAS_DH"/>
    <property type="match status" value="1"/>
</dbReference>
<dbReference type="InterPro" id="IPR042104">
    <property type="entry name" value="PKS_dehydratase_sf"/>
</dbReference>
<dbReference type="CDD" id="cd08956">
    <property type="entry name" value="KR_3_FAS_SDR_x"/>
    <property type="match status" value="1"/>
</dbReference>
<dbReference type="PROSITE" id="PS01162">
    <property type="entry name" value="QOR_ZETA_CRYSTAL"/>
    <property type="match status" value="1"/>
</dbReference>
<dbReference type="SMART" id="SM00823">
    <property type="entry name" value="PKS_PP"/>
    <property type="match status" value="2"/>
</dbReference>
<dbReference type="Gene3D" id="3.10.129.110">
    <property type="entry name" value="Polyketide synthase dehydratase"/>
    <property type="match status" value="1"/>
</dbReference>
<dbReference type="GO" id="GO:0008270">
    <property type="term" value="F:zinc ion binding"/>
    <property type="evidence" value="ECO:0007669"/>
    <property type="project" value="InterPro"/>
</dbReference>
<dbReference type="SMART" id="SM00827">
    <property type="entry name" value="PKS_AT"/>
    <property type="match status" value="2"/>
</dbReference>
<dbReference type="SUPFAM" id="SSF47336">
    <property type="entry name" value="ACP-like"/>
    <property type="match status" value="2"/>
</dbReference>
<dbReference type="Pfam" id="PF00698">
    <property type="entry name" value="Acyl_transf_1"/>
    <property type="match status" value="2"/>
</dbReference>
<dbReference type="InterPro" id="IPR006162">
    <property type="entry name" value="Ppantetheine_attach_site"/>
</dbReference>
<dbReference type="Pfam" id="PF02801">
    <property type="entry name" value="Ketoacyl-synt_C"/>
    <property type="match status" value="2"/>
</dbReference>
<dbReference type="GO" id="GO:0031177">
    <property type="term" value="F:phosphopantetheine binding"/>
    <property type="evidence" value="ECO:0007669"/>
    <property type="project" value="InterPro"/>
</dbReference>
<dbReference type="Gene3D" id="3.40.50.720">
    <property type="entry name" value="NAD(P)-binding Rossmann-like Domain"/>
    <property type="match status" value="2"/>
</dbReference>
<dbReference type="Gene3D" id="3.40.50.11460">
    <property type="match status" value="1"/>
</dbReference>
<evidence type="ECO:0000256" key="4">
    <source>
        <dbReference type="ARBA" id="ARBA00022679"/>
    </source>
</evidence>
<dbReference type="Pfam" id="PF14765">
    <property type="entry name" value="PS-DH"/>
    <property type="match status" value="1"/>
</dbReference>
<dbReference type="PROSITE" id="PS50075">
    <property type="entry name" value="CARRIER"/>
    <property type="match status" value="2"/>
</dbReference>
<dbReference type="SUPFAM" id="SSF51735">
    <property type="entry name" value="NAD(P)-binding Rossmann-fold domains"/>
    <property type="match status" value="5"/>
</dbReference>
<dbReference type="Gene3D" id="1.10.1200.10">
    <property type="entry name" value="ACP-like"/>
    <property type="match status" value="2"/>
</dbReference>
<dbReference type="InterPro" id="IPR020843">
    <property type="entry name" value="ER"/>
</dbReference>
<evidence type="ECO:0000256" key="2">
    <source>
        <dbReference type="ARBA" id="ARBA00022450"/>
    </source>
</evidence>
<dbReference type="PROSITE" id="PS00012">
    <property type="entry name" value="PHOSPHOPANTETHEINE"/>
    <property type="match status" value="2"/>
</dbReference>
<evidence type="ECO:0000256" key="8">
    <source>
        <dbReference type="PROSITE-ProRule" id="PRU01363"/>
    </source>
</evidence>
<dbReference type="InterPro" id="IPR057326">
    <property type="entry name" value="KR_dom"/>
</dbReference>
<dbReference type="GO" id="GO:0006633">
    <property type="term" value="P:fatty acid biosynthetic process"/>
    <property type="evidence" value="ECO:0007669"/>
    <property type="project" value="InterPro"/>
</dbReference>
<dbReference type="Gene3D" id="3.40.366.10">
    <property type="entry name" value="Malonyl-Coenzyme A Acyl Carrier Protein, domain 2"/>
    <property type="match status" value="2"/>
</dbReference>
<dbReference type="PANTHER" id="PTHR43775">
    <property type="entry name" value="FATTY ACID SYNTHASE"/>
    <property type="match status" value="1"/>
</dbReference>
<dbReference type="InterPro" id="IPR041618">
    <property type="entry name" value="PKS_DE"/>
</dbReference>
<dbReference type="SUPFAM" id="SSF53901">
    <property type="entry name" value="Thiolase-like"/>
    <property type="match status" value="2"/>
</dbReference>
<dbReference type="Proteomes" id="UP000061018">
    <property type="component" value="Chromosome"/>
</dbReference>
<feature type="domain" description="Carrier" evidence="10">
    <location>
        <begin position="3504"/>
        <end position="3579"/>
    </location>
</feature>
<feature type="region of interest" description="Disordered" evidence="9">
    <location>
        <begin position="460"/>
        <end position="483"/>
    </location>
</feature>
<gene>
    <name evidence="13" type="ORF">SAM23877_7127</name>
    <name evidence="14" type="ORF">SAMR0466</name>
</gene>
<dbReference type="NCBIfam" id="NF045894">
    <property type="entry name" value="PKS_plus_SDR"/>
    <property type="match status" value="1"/>
</dbReference>
<keyword evidence="5" id="KW-0045">Antibiotic biosynthesis</keyword>
<dbReference type="InterPro" id="IPR049552">
    <property type="entry name" value="PKS_DH_N"/>
</dbReference>
<reference evidence="14" key="1">
    <citation type="journal article" date="2006" name="Microbiology (Mosc.)">
        <title>Multiple biosynthetic and uptake systems mediate siderophore-dependent iron acquisition in Streptomyces coelicolor A3(2) and Streptomyces ambofaciens ATCC 23877.</title>
        <authorList>
            <person name="Barona-Gomez F."/>
            <person name="Lautru S."/>
            <person name="Francou F.X."/>
            <person name="Leblond P."/>
            <person name="Pernodet J.L."/>
            <person name="Challis G.L."/>
        </authorList>
    </citation>
    <scope>NUCLEOTIDE SEQUENCE</scope>
    <source>
        <strain evidence="14">ATCC 23877</strain>
    </source>
</reference>
<evidence type="ECO:0000256" key="1">
    <source>
        <dbReference type="ARBA" id="ARBA00004792"/>
    </source>
</evidence>
<dbReference type="FunFam" id="3.40.47.10:FF:000019">
    <property type="entry name" value="Polyketide synthase type I"/>
    <property type="match status" value="2"/>
</dbReference>
<keyword evidence="2" id="KW-0596">Phosphopantetheine</keyword>
<dbReference type="PROSITE" id="PS00606">
    <property type="entry name" value="KS3_1"/>
    <property type="match status" value="2"/>
</dbReference>
<dbReference type="SMART" id="SM00825">
    <property type="entry name" value="PKS_KS"/>
    <property type="match status" value="2"/>
</dbReference>
<dbReference type="Pfam" id="PF13602">
    <property type="entry name" value="ADH_zinc_N_2"/>
    <property type="match status" value="1"/>
</dbReference>
<dbReference type="Gene3D" id="3.30.70.3290">
    <property type="match status" value="2"/>
</dbReference>
<dbReference type="PROSITE" id="PS52004">
    <property type="entry name" value="KS3_2"/>
    <property type="match status" value="2"/>
</dbReference>
<dbReference type="InterPro" id="IPR036736">
    <property type="entry name" value="ACP-like_sf"/>
</dbReference>
<dbReference type="Gene3D" id="3.90.180.10">
    <property type="entry name" value="Medium-chain alcohol dehydrogenases, catalytic domain"/>
    <property type="match status" value="1"/>
</dbReference>
<dbReference type="InterPro" id="IPR014031">
    <property type="entry name" value="Ketoacyl_synth_C"/>
</dbReference>
<keyword evidence="3" id="KW-0597">Phosphoprotein</keyword>
<evidence type="ECO:0000256" key="6">
    <source>
        <dbReference type="ARBA" id="ARBA00023268"/>
    </source>
</evidence>
<feature type="domain" description="Ketosynthase family 3 (KS3)" evidence="11">
    <location>
        <begin position="33"/>
        <end position="459"/>
    </location>
</feature>
<organism evidence="14">
    <name type="scientific">Streptomyces ambofaciens (strain ATCC 23877 / 3486 / DSM 40053 / JCM 4204 / NBRC 12836 / NRRL B-2516)</name>
    <dbReference type="NCBI Taxonomy" id="278992"/>
    <lineage>
        <taxon>Bacteria</taxon>
        <taxon>Bacillati</taxon>
        <taxon>Actinomycetota</taxon>
        <taxon>Actinomycetes</taxon>
        <taxon>Kitasatosporales</taxon>
        <taxon>Streptomycetaceae</taxon>
        <taxon>Streptomyces</taxon>
    </lineage>
</organism>
<dbReference type="Pfam" id="PF00550">
    <property type="entry name" value="PP-binding"/>
    <property type="match status" value="2"/>
</dbReference>
<dbReference type="GO" id="GO:0016491">
    <property type="term" value="F:oxidoreductase activity"/>
    <property type="evidence" value="ECO:0007669"/>
    <property type="project" value="InterPro"/>
</dbReference>
<protein>
    <submittedName>
        <fullName evidence="14">Putative polyketide synthase B</fullName>
    </submittedName>
    <submittedName>
        <fullName evidence="13">Type I Polyketide synthase</fullName>
    </submittedName>
</protein>
<dbReference type="InterPro" id="IPR055123">
    <property type="entry name" value="SpnB-like_Rossmann"/>
</dbReference>
<dbReference type="InterPro" id="IPR009081">
    <property type="entry name" value="PP-bd_ACP"/>
</dbReference>
<proteinExistence type="predicted"/>
<dbReference type="InterPro" id="IPR016036">
    <property type="entry name" value="Malonyl_transacylase_ACP-bd"/>
</dbReference>
<dbReference type="STRING" id="1889.SAM40697_6426"/>
<dbReference type="InterPro" id="IPR036291">
    <property type="entry name" value="NAD(P)-bd_dom_sf"/>
</dbReference>
<dbReference type="InterPro" id="IPR011032">
    <property type="entry name" value="GroES-like_sf"/>
</dbReference>
<dbReference type="SMART" id="SM00822">
    <property type="entry name" value="PKS_KR"/>
    <property type="match status" value="2"/>
</dbReference>
<dbReference type="SUPFAM" id="SSF50129">
    <property type="entry name" value="GroES-like"/>
    <property type="match status" value="1"/>
</dbReference>
<sequence length="3661" mass="379341">MTNEEKLLDHLKFVTGELRQAHQELRAQRERDSEPIAIVSMACRFPGGVRTPEQLWHLVTEGRDAVGPFPADRGWDLDALLDPDPERPGGSYGHEGGFLHEAAEFDAGLFEISPREAVAMDPQQRLLLETSWEVFERAGIDPKSVRGARVGVFAATNGQDYATALAADPEAADGYLATGAVASVLSGRISYVFGLEGPALTVDTACSASLVALHLAVQSLRRGECTMALAGGVTVMATPAAFVEFSRQRGLAADGRCKAFGDGADGTGWGEGVGVLLVERLSDAVRNGHEVLAVVRGSAVNQDGASNGLTAPNGPSQQRVIRDALASAGLAPSDVDLVEAHGTGTRLGDPIEAQALLAAYGRNRAAGHPLWLGSVKSNIAHTQAAAGVAGVIKTVMALRHGVLPRTLHADEPTRQVDWSTGAVRLLTENRPWPGPGRTRRAAVSSFGVSGTNAHTVLEQAPEGDPEAVEGPAAAPPTAAEPPLIPLPLSAGTQRALRRQAVALHAHLAERPETRLADLGHSLATTRASLAARTVVLAAGRDDALRALADLTEGTVPPEAESGTASPGRTAFLFSGQGAQRVGMGRGLYEAFPVFAEALDAVCAQVELPQPLRDVLFGEDAGLLARTAYTQPALFAVEVALFRLVESWGLAPDMLVGHSIGELAAAHLAGVLSLEDACTLVSARARLMDALPQGGAMLAVEAAEDGLELPDGIDVAAVNGPTSVTVSGGADAIDALEERFRARGVRVKRLAVSHAFHSRLMEPMLDEFASVARSLTYRAPTLPVLTTAPGDPATFEYWVGQIVAPVRFADAVRRAHEFGATRFLELGPDRSLSALVPYLVEDATAVPTLGSGPDEAASLLHGIARVHVHGAPVDWAAPLGAAGARRVELPTYPFERQTYWPDVRLSAGDLTSAGLGATGHPLLGAAVSMAAGGGALLTGRLSAATHGWLTDHTILGGVLVPGTAFVELAWQAGEHVGCGTVADLTLTAPLVLPARGGVQIQVSAGAEREDGTRPLEIHSRPDGEEEWTGHAVGLLEAAPAAPAGPAGTVRTWPPEAEPVDLDGFYERATGAGFAYGPVFQGLKAAWRAGDELYAEVELPESAHRDAGRCGLHPALFDAALHLTGLDPDRAGLPFAWQGATLHATGAARARVHLAPVGADAWTLRISDPVGNPVATVESLTLRPATAVGPRHDDSLFLLDWTPVPVPVPVPVPARRGSLALATDGLGAFLAGFSGAAPDVVAWPVADADAEVAVNEVLAGIQAWLADERFAASRLVLITRRAVAAVPGDDVTGLSGAAVGGLVRSAQAEHPDRFVLLDTDSDTASGIDTGAGTDSHSGTDIHTDADLLAVLTGGDEPWLARRGDTLLAPRLARASASGALAVPDTEGWRLTADRASGSLRDLALAPASGATAELAPGEVRVEVRAAGVNFRDVLIALGQYPDPTALMGSEAAGVVVEVGPGVGDLVPGDRVFGLFEGAFGPLAVVDRRMVAAMPREWTFSDAASVPMAFLTSYYALVDLAGLSAGESVLVHAAAGGVGMAAVQVARHLGAEVYGTASPAKWAATGLDPAHLASSRDLGFEQAFARRTEGRGVDVVLNALAGEFVDASARLLAPGGRFVEMGKADLRDPDSFGDRRYRSFDLGEAGPDRLQEMLREILELFRAGRFTLLPARAWDVRQAPEVFRHVASGGHVGKNVLMLPRALDPQGTVLITGGTGTLGSLLARHLVEHRGVRHLVLTSRSGPAAPGARELAERLGALGAQVRVVACDATDREALAGLLAGLPAEHPLTGVVHAAGVADDGVIEALTPERVAGVLRPKVQAALALHELTAGLDLALFTVYASASSAFGSPGQANYAAANAFLEALAQHRRTRGLAATALGWGLWAEESAISGGLGTTGLARATRVGGALSADEGLALFDTAHATGLPYLLPLRFDASVARTLRPVPALLRSLVRAPARRVAGTVTGGSDLAGRLAALPAAEQRRLLTGLVCAEAATVLGHTGADAVAPDRVFKELGFDSLTSVELRNRINAATGLRLPATLLFDHPTPVALAGHLGTALVGEAGSTHRATTGSATDRGEPIAIIGMSCRLPGGVRSPADLWRLVHAAEDAITAFPTDRGWDIDTTDLPYAPLGGFLDDVAGFDAGLFGISPREALAMDPQQRLLLETAWEAFEAAGLDPLAVAGEPIGVFAGAASSYYGLDKALPEDVAGYQLTGGATSVLSGRVAYSFGLEGPAVTVDTACSSSLVAVHLAVQALHNGECDMALAGGVTVMAGFGVFSEFSRLDGLAGDARCKAFAEAADGTGWSEGVGLLLVERLSDAVRRGHEVLAVVRGSAVNQDGASNGLTAPNGPSQERVIRQALANARLEASDVDVVEAHGTGTRLGDPIEAQALLATYGQGRHEDRPLWLGSVKSNIGHTQSAAGVAGVIKMVQALRSGVVPATLHVDEPTSHVDWSAGGIRLAVESRAWPETGRARRAGVSSFGMSGTNAHVIIEQAEPVAAPTPESGVARGTVPLVVSARSAGALSGQADRLRELVSGASGPDLVDVGWSLLSRAGLEHRAVVLAADRQSAVEGLGSVVEGAFAGSVRGVVNGGRGVVFVFPGQGSQWVGMGRELAGWSGVFREALAECEAALEPWVEWSLWEVIERGDEGLLGRVDVVQPVLWAVMVSLARLWRGCGVVPSAVVGHSQGEIAAAVVAGGLSLEDGARVVALRSRAILALAGGGGMVSVAEGRGVVEELVGGFGGRLSVAAVNGPGSTVVSGEPGALEELLGLCGVRGVRARRIPVDYASHSVQVEGVRERILAELAEVAPVSSGVPLYSTVTGAPIDTASMDAGYWFENLRSTVRFEEVTRGLLADGRSVFVECSPHPVLAVGVEETAEAAGVDAVVVGSLRRGEGGEERFLTALAEAWVAGAGVDWSSVVPAGRRVELPAYAFQHERYWLEPAPTTREAAVADTEEAAFWDAVERGDLAELTGTLELESSRELGALLPALSSWRTRRRQDTTIDTWRYRVEWSPLTGLPATSPLTGTWLVVAPLACELTKWATTALRAAGADALEYEVDADHTPDRDTLAARLKETTGPEEPLSGVLSLIATTDVALPGTAVPAGVAATVTLTQALGDAGITAPLWTLTQGAVSTRDEPADRPAQAAVWGVGRVAALEHPDRWGGLIDIPPAPDSAAGDLLTVVLVGGTGEDQVALRDRGMSARRLVRSPQDTDPTQPAPPAWTPTGTVLVTGGTGAVGAEVARWLAGRGAPHLLLVGRRGEKADGALELAEELTALGTTVTLAACDVTDRDALAEVLAAVPTQWPLTAVLHAAGVDGVTALDEVDADHLATVLGAKVTGARLLHELTRERNLERFVVFSSGAAVWGGGGQGAYAAGNAFLDALVRHRRQAGLAGTSVAWGSWAGGGLAASGGGDRLRRLGVVPMAPALAVRALAGAIDRHEDGLVVADLDWDVFGPAFTASRPSPLIAALQADRTPEAADEQSADETSVLLDRLSAAPARQRQQILLDLVRTEAAAVLRYREGQVVEAAQAFKDLGFDSLTAVELRNRLSRTTGLRLPVSLAFNHRTPTGVAAYLGSELGVADHGPSADKTPAEPGEDAIRTALATVPIARLRAEGLVDTLLRLAGDTDEPSTPSTDGDSIDELDADALIDMALNADRDDA</sequence>
<dbReference type="InterPro" id="IPR001227">
    <property type="entry name" value="Ac_transferase_dom_sf"/>
</dbReference>
<feature type="domain" description="Carrier" evidence="10">
    <location>
        <begin position="1981"/>
        <end position="2056"/>
    </location>
</feature>
<feature type="domain" description="PKS/mFAS DH" evidence="12">
    <location>
        <begin position="919"/>
        <end position="1235"/>
    </location>
</feature>
<keyword evidence="7" id="KW-0012">Acyltransferase</keyword>
<dbReference type="GO" id="GO:0004315">
    <property type="term" value="F:3-oxoacyl-[acyl-carrier-protein] synthase activity"/>
    <property type="evidence" value="ECO:0007669"/>
    <property type="project" value="InterPro"/>
</dbReference>
<evidence type="ECO:0000256" key="5">
    <source>
        <dbReference type="ARBA" id="ARBA00023194"/>
    </source>
</evidence>
<dbReference type="SMART" id="SM01294">
    <property type="entry name" value="PKS_PP_betabranch"/>
    <property type="match status" value="1"/>
</dbReference>
<dbReference type="InterPro" id="IPR013968">
    <property type="entry name" value="PKS_KR"/>
</dbReference>
<feature type="compositionally biased region" description="Low complexity" evidence="9">
    <location>
        <begin position="468"/>
        <end position="477"/>
    </location>
</feature>
<evidence type="ECO:0000313" key="13">
    <source>
        <dbReference type="EMBL" id="AKZ60170.1"/>
    </source>
</evidence>
<evidence type="ECO:0000256" key="7">
    <source>
        <dbReference type="ARBA" id="ARBA00023315"/>
    </source>
</evidence>
<feature type="region of interest" description="N-terminal hotdog fold" evidence="8">
    <location>
        <begin position="919"/>
        <end position="1041"/>
    </location>
</feature>
<evidence type="ECO:0000256" key="9">
    <source>
        <dbReference type="SAM" id="MobiDB-lite"/>
    </source>
</evidence>
<dbReference type="InterPro" id="IPR020807">
    <property type="entry name" value="PKS_DH"/>
</dbReference>
<comment type="pathway">
    <text evidence="1">Antibiotic biosynthesis.</text>
</comment>
<dbReference type="Pfam" id="PF18369">
    <property type="entry name" value="PKS_DE"/>
    <property type="match status" value="1"/>
</dbReference>
<dbReference type="Pfam" id="PF21089">
    <property type="entry name" value="PKS_DH_N"/>
    <property type="match status" value="1"/>
</dbReference>
<reference evidence="14" key="2">
    <citation type="journal article" date="2006" name="Mol. Biol. Evol.">
        <title>Evolution of the terminal regions of the Streptomyces linear chromosome.</title>
        <authorList>
            <person name="Choulet F."/>
            <person name="Aigle B."/>
            <person name="Gallois A."/>
            <person name="Mangenot S."/>
            <person name="Gerbaud C."/>
            <person name="Truong C."/>
            <person name="Francou F.X."/>
            <person name="Fourrier C."/>
            <person name="Guerineau M."/>
            <person name="Decaris B."/>
            <person name="Barbe V."/>
            <person name="Pernodet J.L."/>
            <person name="Leblond P."/>
        </authorList>
    </citation>
    <scope>NUCLEOTIDE SEQUENCE</scope>
    <source>
        <strain evidence="14">ATCC 23877</strain>
    </source>
</reference>
<dbReference type="SMART" id="SM00826">
    <property type="entry name" value="PKS_DH"/>
    <property type="match status" value="1"/>
</dbReference>
<dbReference type="InterPro" id="IPR018201">
    <property type="entry name" value="Ketoacyl_synth_AS"/>
</dbReference>
<dbReference type="Pfam" id="PF08659">
    <property type="entry name" value="KR"/>
    <property type="match status" value="2"/>
</dbReference>